<evidence type="ECO:0000256" key="1">
    <source>
        <dbReference type="SAM" id="MobiDB-lite"/>
    </source>
</evidence>
<organism evidence="3 4">
    <name type="scientific">Musa troglodytarum</name>
    <name type="common">fe'i banana</name>
    <dbReference type="NCBI Taxonomy" id="320322"/>
    <lineage>
        <taxon>Eukaryota</taxon>
        <taxon>Viridiplantae</taxon>
        <taxon>Streptophyta</taxon>
        <taxon>Embryophyta</taxon>
        <taxon>Tracheophyta</taxon>
        <taxon>Spermatophyta</taxon>
        <taxon>Magnoliopsida</taxon>
        <taxon>Liliopsida</taxon>
        <taxon>Zingiberales</taxon>
        <taxon>Musaceae</taxon>
        <taxon>Musa</taxon>
    </lineage>
</organism>
<keyword evidence="2" id="KW-1133">Transmembrane helix</keyword>
<feature type="transmembrane region" description="Helical" evidence="2">
    <location>
        <begin position="41"/>
        <end position="64"/>
    </location>
</feature>
<dbReference type="AlphaFoldDB" id="A0A9E7K1Q8"/>
<keyword evidence="2" id="KW-0472">Membrane</keyword>
<accession>A0A9E7K1Q8</accession>
<name>A0A9E7K1Q8_9LILI</name>
<keyword evidence="4" id="KW-1185">Reference proteome</keyword>
<reference evidence="3" key="1">
    <citation type="submission" date="2022-05" db="EMBL/GenBank/DDBJ databases">
        <title>The Musa troglodytarum L. genome provides insights into the mechanism of non-climacteric behaviour and enrichment of carotenoids.</title>
        <authorList>
            <person name="Wang J."/>
        </authorList>
    </citation>
    <scope>NUCLEOTIDE SEQUENCE</scope>
    <source>
        <tissue evidence="3">Leaf</tissue>
    </source>
</reference>
<evidence type="ECO:0000256" key="2">
    <source>
        <dbReference type="SAM" id="Phobius"/>
    </source>
</evidence>
<keyword evidence="2" id="KW-0812">Transmembrane</keyword>
<sequence length="135" mass="14917">MRLRHSLDGEGMMEKRGEGPRFVEWNTVGRKRRDRGHCGRGGILAQVGLLLSLLTLAAILVSFLTARSPPNPTVTGALQSLGMEATRRILARFSITPFPSLEMERGRNHPRSLRQMVSSSFKKKPSSPACEMVSS</sequence>
<feature type="region of interest" description="Disordered" evidence="1">
    <location>
        <begin position="101"/>
        <end position="135"/>
    </location>
</feature>
<dbReference type="EMBL" id="CP097507">
    <property type="protein sequence ID" value="URE00245.1"/>
    <property type="molecule type" value="Genomic_DNA"/>
</dbReference>
<proteinExistence type="predicted"/>
<gene>
    <name evidence="3" type="ORF">MUK42_26797</name>
</gene>
<evidence type="ECO:0000313" key="4">
    <source>
        <dbReference type="Proteomes" id="UP001055439"/>
    </source>
</evidence>
<protein>
    <submittedName>
        <fullName evidence="3">Uncharacterized protein</fullName>
    </submittedName>
</protein>
<evidence type="ECO:0000313" key="3">
    <source>
        <dbReference type="EMBL" id="URE00245.1"/>
    </source>
</evidence>
<dbReference type="Proteomes" id="UP001055439">
    <property type="component" value="Chromosome 5"/>
</dbReference>
<dbReference type="OrthoDB" id="360653at2759"/>